<feature type="non-terminal residue" evidence="2">
    <location>
        <position position="1"/>
    </location>
</feature>
<evidence type="ECO:0000313" key="3">
    <source>
        <dbReference type="Proteomes" id="UP000789901"/>
    </source>
</evidence>
<comment type="caution">
    <text evidence="2">The sequence shown here is derived from an EMBL/GenBank/DDBJ whole genome shotgun (WGS) entry which is preliminary data.</text>
</comment>
<reference evidence="2 3" key="1">
    <citation type="submission" date="2021-06" db="EMBL/GenBank/DDBJ databases">
        <authorList>
            <person name="Kallberg Y."/>
            <person name="Tangrot J."/>
            <person name="Rosling A."/>
        </authorList>
    </citation>
    <scope>NUCLEOTIDE SEQUENCE [LARGE SCALE GENOMIC DNA]</scope>
    <source>
        <strain evidence="2 3">120-4 pot B 10/14</strain>
    </source>
</reference>
<evidence type="ECO:0000313" key="2">
    <source>
        <dbReference type="EMBL" id="CAG8849383.1"/>
    </source>
</evidence>
<evidence type="ECO:0000256" key="1">
    <source>
        <dbReference type="SAM" id="Coils"/>
    </source>
</evidence>
<organism evidence="2 3">
    <name type="scientific">Gigaspora margarita</name>
    <dbReference type="NCBI Taxonomy" id="4874"/>
    <lineage>
        <taxon>Eukaryota</taxon>
        <taxon>Fungi</taxon>
        <taxon>Fungi incertae sedis</taxon>
        <taxon>Mucoromycota</taxon>
        <taxon>Glomeromycotina</taxon>
        <taxon>Glomeromycetes</taxon>
        <taxon>Diversisporales</taxon>
        <taxon>Gigasporaceae</taxon>
        <taxon>Gigaspora</taxon>
    </lineage>
</organism>
<dbReference type="Proteomes" id="UP000789901">
    <property type="component" value="Unassembled WGS sequence"/>
</dbReference>
<keyword evidence="3" id="KW-1185">Reference proteome</keyword>
<proteinExistence type="predicted"/>
<dbReference type="EMBL" id="CAJVQB010095991">
    <property type="protein sequence ID" value="CAG8849383.1"/>
    <property type="molecule type" value="Genomic_DNA"/>
</dbReference>
<name>A0ABN7X6N8_GIGMA</name>
<feature type="coiled-coil region" evidence="1">
    <location>
        <begin position="95"/>
        <end position="132"/>
    </location>
</feature>
<sequence length="136" mass="15532">IFTKVYKARHLYPLTVNSFDDGINSYKLPSLGYEITDHHLPRGFVTSRKLFTNILCDYLYCDCTNYTNCLNDDNDVIKSNVEAIKVSIKKDLGEKEFVDENVESANEDNSDAEDTTSNIAAMDNLLEQAKKNFFEL</sequence>
<keyword evidence="1" id="KW-0175">Coiled coil</keyword>
<gene>
    <name evidence="2" type="ORF">GMARGA_LOCUS39684</name>
</gene>
<protein>
    <submittedName>
        <fullName evidence="2">27932_t:CDS:1</fullName>
    </submittedName>
</protein>
<accession>A0ABN7X6N8</accession>